<proteinExistence type="predicted"/>
<reference evidence="2" key="1">
    <citation type="journal article" date="2002" name="Science">
        <title>The draft genome of Ciona intestinalis: insights into chordate and vertebrate origins.</title>
        <authorList>
            <person name="Dehal P."/>
            <person name="Satou Y."/>
            <person name="Campbell R.K."/>
            <person name="Chapman J."/>
            <person name="Degnan B."/>
            <person name="De Tomaso A."/>
            <person name="Davidson B."/>
            <person name="Di Gregorio A."/>
            <person name="Gelpke M."/>
            <person name="Goodstein D.M."/>
            <person name="Harafuji N."/>
            <person name="Hastings K.E."/>
            <person name="Ho I."/>
            <person name="Hotta K."/>
            <person name="Huang W."/>
            <person name="Kawashima T."/>
            <person name="Lemaire P."/>
            <person name="Martinez D."/>
            <person name="Meinertzhagen I.A."/>
            <person name="Necula S."/>
            <person name="Nonaka M."/>
            <person name="Putnam N."/>
            <person name="Rash S."/>
            <person name="Saiga H."/>
            <person name="Satake M."/>
            <person name="Terry A."/>
            <person name="Yamada L."/>
            <person name="Wang H.G."/>
            <person name="Awazu S."/>
            <person name="Azumi K."/>
            <person name="Boore J."/>
            <person name="Branno M."/>
            <person name="Chin-Bow S."/>
            <person name="DeSantis R."/>
            <person name="Doyle S."/>
            <person name="Francino P."/>
            <person name="Keys D.N."/>
            <person name="Haga S."/>
            <person name="Hayashi H."/>
            <person name="Hino K."/>
            <person name="Imai K.S."/>
            <person name="Inaba K."/>
            <person name="Kano S."/>
            <person name="Kobayashi K."/>
            <person name="Kobayashi M."/>
            <person name="Lee B.I."/>
            <person name="Makabe K.W."/>
            <person name="Manohar C."/>
            <person name="Matassi G."/>
            <person name="Medina M."/>
            <person name="Mochizuki Y."/>
            <person name="Mount S."/>
            <person name="Morishita T."/>
            <person name="Miura S."/>
            <person name="Nakayama A."/>
            <person name="Nishizaka S."/>
            <person name="Nomoto H."/>
            <person name="Ohta F."/>
            <person name="Oishi K."/>
            <person name="Rigoutsos I."/>
            <person name="Sano M."/>
            <person name="Sasaki A."/>
            <person name="Sasakura Y."/>
            <person name="Shoguchi E."/>
            <person name="Shin-i T."/>
            <person name="Spagnuolo A."/>
            <person name="Stainier D."/>
            <person name="Suzuki M.M."/>
            <person name="Tassy O."/>
            <person name="Takatori N."/>
            <person name="Tokuoka M."/>
            <person name="Yagi K."/>
            <person name="Yoshizaki F."/>
            <person name="Wada S."/>
            <person name="Zhang C."/>
            <person name="Hyatt P.D."/>
            <person name="Larimer F."/>
            <person name="Detter C."/>
            <person name="Doggett N."/>
            <person name="Glavina T."/>
            <person name="Hawkins T."/>
            <person name="Richardson P."/>
            <person name="Lucas S."/>
            <person name="Kohara Y."/>
            <person name="Levine M."/>
            <person name="Satoh N."/>
            <person name="Rokhsar D.S."/>
        </authorList>
    </citation>
    <scope>NUCLEOTIDE SEQUENCE [LARGE SCALE GENOMIC DNA]</scope>
</reference>
<evidence type="ECO:0000313" key="2">
    <source>
        <dbReference type="Proteomes" id="UP000008144"/>
    </source>
</evidence>
<dbReference type="EMBL" id="EAAA01001172">
    <property type="status" value="NOT_ANNOTATED_CDS"/>
    <property type="molecule type" value="Genomic_DNA"/>
</dbReference>
<reference evidence="1" key="4">
    <citation type="submission" date="2025-09" db="UniProtKB">
        <authorList>
            <consortium name="Ensembl"/>
        </authorList>
    </citation>
    <scope>IDENTIFICATION</scope>
</reference>
<evidence type="ECO:0000313" key="1">
    <source>
        <dbReference type="Ensembl" id="ENSCINP00000026419.2"/>
    </source>
</evidence>
<reference evidence="1" key="3">
    <citation type="submission" date="2025-08" db="UniProtKB">
        <authorList>
            <consortium name="Ensembl"/>
        </authorList>
    </citation>
    <scope>IDENTIFICATION</scope>
</reference>
<keyword evidence="2" id="KW-1185">Reference proteome</keyword>
<protein>
    <submittedName>
        <fullName evidence="1">Uncharacterized protein</fullName>
    </submittedName>
</protein>
<sequence>MESLKLQIDSIFQNGGHDSYHATLMPSHLRQLSYYISTVILCYTEDALDRCQAIVSLKSQLNQNYLHLTPPIIMLPKQTQFKHGIVNPSWTDVDKLKISRKDCVSNLQVPKAVALQYAIMQYSSDVRLDETWMRFLHHLLLQEQHLPPNPFPLLISHLRRSSISVHTKFEHDNTAVNRLIQNKVAVFDSSNNIFTVNGTSAFGKKSSLLLLNLKGFRQVSEISAHVALSPPGDALTGAPISSEQFQVVPCICVVPPSTYHGSLSPYLCTLYLSEHCFVRGPIGQLHKGAAALAKILKSHLAKLKSSGIILHQAKFGGVILNLKNATNFSRFESEFSAASSGGQEINISFYFPLSWRYVLVKKQMFVYYVEGKTD</sequence>
<dbReference type="Proteomes" id="UP000008144">
    <property type="component" value="Chromosome 14"/>
</dbReference>
<reference evidence="1" key="2">
    <citation type="journal article" date="2008" name="Genome Biol.">
        <title>Improved genome assembly and evidence-based global gene model set for the chordate Ciona intestinalis: new insight into intron and operon populations.</title>
        <authorList>
            <person name="Satou Y."/>
            <person name="Mineta K."/>
            <person name="Ogasawara M."/>
            <person name="Sasakura Y."/>
            <person name="Shoguchi E."/>
            <person name="Ueno K."/>
            <person name="Yamada L."/>
            <person name="Matsumoto J."/>
            <person name="Wasserscheid J."/>
            <person name="Dewar K."/>
            <person name="Wiley G.B."/>
            <person name="Macmil S.L."/>
            <person name="Roe B.A."/>
            <person name="Zeller R.W."/>
            <person name="Hastings K.E."/>
            <person name="Lemaire P."/>
            <person name="Lindquist E."/>
            <person name="Endo T."/>
            <person name="Hotta K."/>
            <person name="Inaba K."/>
        </authorList>
    </citation>
    <scope>NUCLEOTIDE SEQUENCE [LARGE SCALE GENOMIC DNA]</scope>
    <source>
        <strain evidence="1">wild type</strain>
    </source>
</reference>
<dbReference type="OMA" id="QYAIMQY"/>
<dbReference type="Ensembl" id="ENSCINT00000026665.2">
    <property type="protein sequence ID" value="ENSCINP00000026419.2"/>
    <property type="gene ID" value="ENSCING00000014682.2"/>
</dbReference>
<dbReference type="InParanoid" id="F6ZVZ8"/>
<dbReference type="AlphaFoldDB" id="F6ZVZ8"/>
<accession>F6ZVZ8</accession>
<name>F6ZVZ8_CIOIN</name>
<dbReference type="HOGENOM" id="CLU_740889_0_0_1"/>
<dbReference type="GeneTree" id="ENSGT00390000000640"/>
<organism evidence="1 2">
    <name type="scientific">Ciona intestinalis</name>
    <name type="common">Transparent sea squirt</name>
    <name type="synonym">Ascidia intestinalis</name>
    <dbReference type="NCBI Taxonomy" id="7719"/>
    <lineage>
        <taxon>Eukaryota</taxon>
        <taxon>Metazoa</taxon>
        <taxon>Chordata</taxon>
        <taxon>Tunicata</taxon>
        <taxon>Ascidiacea</taxon>
        <taxon>Phlebobranchia</taxon>
        <taxon>Cionidae</taxon>
        <taxon>Ciona</taxon>
    </lineage>
</organism>
<dbReference type="STRING" id="7719.ENSCINP00000026419"/>